<reference evidence="1" key="2">
    <citation type="journal article" date="2022" name="Res Sq">
        <title>Comparative Genomics Reveals Insights into the Divergent Evolution of Astigmatic Mites and Household Pest Adaptations.</title>
        <authorList>
            <person name="Xiong Q."/>
            <person name="Wan A.T.-Y."/>
            <person name="Liu X.-Y."/>
            <person name="Fung C.S.-H."/>
            <person name="Xiao X."/>
            <person name="Malainual N."/>
            <person name="Hou J."/>
            <person name="Wang L."/>
            <person name="Wang M."/>
            <person name="Yang K."/>
            <person name="Cui Y."/>
            <person name="Leung E."/>
            <person name="Nong W."/>
            <person name="Shin S.-K."/>
            <person name="Au S."/>
            <person name="Jeong K.Y."/>
            <person name="Chew F.T."/>
            <person name="Hui J."/>
            <person name="Leung T.F."/>
            <person name="Tungtrongchitr A."/>
            <person name="Zhong N."/>
            <person name="Liu Z."/>
            <person name="Tsui S."/>
        </authorList>
    </citation>
    <scope>NUCLEOTIDE SEQUENCE</scope>
    <source>
        <strain evidence="1">Derf</strain>
        <tissue evidence="1">Whole organism</tissue>
    </source>
</reference>
<dbReference type="EMBL" id="ASGP02000002">
    <property type="protein sequence ID" value="KAH9522898.1"/>
    <property type="molecule type" value="Genomic_DNA"/>
</dbReference>
<protein>
    <submittedName>
        <fullName evidence="1">Uncharacterized protein</fullName>
    </submittedName>
</protein>
<organism evidence="1 2">
    <name type="scientific">Dermatophagoides farinae</name>
    <name type="common">American house dust mite</name>
    <dbReference type="NCBI Taxonomy" id="6954"/>
    <lineage>
        <taxon>Eukaryota</taxon>
        <taxon>Metazoa</taxon>
        <taxon>Ecdysozoa</taxon>
        <taxon>Arthropoda</taxon>
        <taxon>Chelicerata</taxon>
        <taxon>Arachnida</taxon>
        <taxon>Acari</taxon>
        <taxon>Acariformes</taxon>
        <taxon>Sarcoptiformes</taxon>
        <taxon>Astigmata</taxon>
        <taxon>Psoroptidia</taxon>
        <taxon>Analgoidea</taxon>
        <taxon>Pyroglyphidae</taxon>
        <taxon>Dermatophagoidinae</taxon>
        <taxon>Dermatophagoides</taxon>
    </lineage>
</organism>
<keyword evidence="2" id="KW-1185">Reference proteome</keyword>
<accession>A0A922I7T1</accession>
<dbReference type="AlphaFoldDB" id="A0A922I7T1"/>
<evidence type="ECO:0000313" key="1">
    <source>
        <dbReference type="EMBL" id="KAH9522898.1"/>
    </source>
</evidence>
<evidence type="ECO:0000313" key="2">
    <source>
        <dbReference type="Proteomes" id="UP000790347"/>
    </source>
</evidence>
<sequence>MFASWIEFNTQTSSQMSDDRTSINVTISSLLPTAIVWPFGDQLIFRFSPGVSIVATHLAIRASQRRTVLSNEAVAKISLLIGCQHN</sequence>
<comment type="caution">
    <text evidence="1">The sequence shown here is derived from an EMBL/GenBank/DDBJ whole genome shotgun (WGS) entry which is preliminary data.</text>
</comment>
<reference evidence="1" key="1">
    <citation type="submission" date="2013-05" db="EMBL/GenBank/DDBJ databases">
        <authorList>
            <person name="Yim A.K.Y."/>
            <person name="Chan T.F."/>
            <person name="Ji K.M."/>
            <person name="Liu X.Y."/>
            <person name="Zhou J.W."/>
            <person name="Li R.Q."/>
            <person name="Yang K.Y."/>
            <person name="Li J."/>
            <person name="Li M."/>
            <person name="Law P.T.W."/>
            <person name="Wu Y.L."/>
            <person name="Cai Z.L."/>
            <person name="Qin H."/>
            <person name="Bao Y."/>
            <person name="Leung R.K.K."/>
            <person name="Ng P.K.S."/>
            <person name="Zou J."/>
            <person name="Zhong X.J."/>
            <person name="Ran P.X."/>
            <person name="Zhong N.S."/>
            <person name="Liu Z.G."/>
            <person name="Tsui S.K.W."/>
        </authorList>
    </citation>
    <scope>NUCLEOTIDE SEQUENCE</scope>
    <source>
        <strain evidence="1">Derf</strain>
        <tissue evidence="1">Whole organism</tissue>
    </source>
</reference>
<name>A0A922I7T1_DERFA</name>
<dbReference type="Proteomes" id="UP000790347">
    <property type="component" value="Unassembled WGS sequence"/>
</dbReference>
<gene>
    <name evidence="1" type="ORF">DERF_006450</name>
</gene>
<proteinExistence type="predicted"/>